<dbReference type="AlphaFoldDB" id="A0A093QGC1"/>
<sequence>FLAQQHTVQSPLSQQFIYYQMTQRMPSNLSSSPYQNQAANVKTSQIPPELALPHSSECEVHLFNERHSERMRKWLNCDNDISTEDNKRRQKEDGQNHKEC</sequence>
<organism evidence="2 3">
    <name type="scientific">Manacus vitellinus</name>
    <name type="common">golden-collared manakin</name>
    <dbReference type="NCBI Taxonomy" id="328815"/>
    <lineage>
        <taxon>Eukaryota</taxon>
        <taxon>Metazoa</taxon>
        <taxon>Chordata</taxon>
        <taxon>Craniata</taxon>
        <taxon>Vertebrata</taxon>
        <taxon>Euteleostomi</taxon>
        <taxon>Archelosauria</taxon>
        <taxon>Archosauria</taxon>
        <taxon>Dinosauria</taxon>
        <taxon>Saurischia</taxon>
        <taxon>Theropoda</taxon>
        <taxon>Coelurosauria</taxon>
        <taxon>Aves</taxon>
        <taxon>Neognathae</taxon>
        <taxon>Neoaves</taxon>
        <taxon>Telluraves</taxon>
        <taxon>Australaves</taxon>
        <taxon>Passeriformes</taxon>
        <taxon>Pipridae</taxon>
        <taxon>Manacus</taxon>
    </lineage>
</organism>
<dbReference type="EMBL" id="KL672315">
    <property type="protein sequence ID" value="KFW85465.1"/>
    <property type="molecule type" value="Genomic_DNA"/>
</dbReference>
<dbReference type="OrthoDB" id="407442at2759"/>
<feature type="non-terminal residue" evidence="2">
    <location>
        <position position="1"/>
    </location>
</feature>
<feature type="region of interest" description="Disordered" evidence="1">
    <location>
        <begin position="79"/>
        <end position="100"/>
    </location>
</feature>
<keyword evidence="3" id="KW-1185">Reference proteome</keyword>
<evidence type="ECO:0000313" key="3">
    <source>
        <dbReference type="Proteomes" id="UP000053258"/>
    </source>
</evidence>
<proteinExistence type="predicted"/>
<accession>A0A093QGC1</accession>
<feature type="compositionally biased region" description="Basic and acidic residues" evidence="1">
    <location>
        <begin position="84"/>
        <end position="100"/>
    </location>
</feature>
<feature type="non-terminal residue" evidence="2">
    <location>
        <position position="100"/>
    </location>
</feature>
<gene>
    <name evidence="2" type="ORF">N305_05703</name>
</gene>
<evidence type="ECO:0000313" key="2">
    <source>
        <dbReference type="EMBL" id="KFW85465.1"/>
    </source>
</evidence>
<name>A0A093QGC1_9PASS</name>
<reference evidence="2 3" key="1">
    <citation type="submission" date="2014-06" db="EMBL/GenBank/DDBJ databases">
        <title>Genome evolution of avian class.</title>
        <authorList>
            <person name="Zhang G."/>
            <person name="Li C."/>
        </authorList>
    </citation>
    <scope>NUCLEOTIDE SEQUENCE [LARGE SCALE GENOMIC DNA]</scope>
    <source>
        <strain evidence="2">BGI_N305</strain>
    </source>
</reference>
<dbReference type="Proteomes" id="UP000053258">
    <property type="component" value="Unassembled WGS sequence"/>
</dbReference>
<protein>
    <submittedName>
        <fullName evidence="2">Uncharacterized protein</fullName>
    </submittedName>
</protein>
<evidence type="ECO:0000256" key="1">
    <source>
        <dbReference type="SAM" id="MobiDB-lite"/>
    </source>
</evidence>